<dbReference type="CDD" id="cd00090">
    <property type="entry name" value="HTH_ARSR"/>
    <property type="match status" value="1"/>
</dbReference>
<dbReference type="InterPro" id="IPR036390">
    <property type="entry name" value="WH_DNA-bd_sf"/>
</dbReference>
<feature type="coiled-coil region" evidence="1">
    <location>
        <begin position="35"/>
        <end position="101"/>
    </location>
</feature>
<organism evidence="3">
    <name type="scientific">Ignisphaera aggregans</name>
    <dbReference type="NCBI Taxonomy" id="334771"/>
    <lineage>
        <taxon>Archaea</taxon>
        <taxon>Thermoproteota</taxon>
        <taxon>Thermoprotei</taxon>
        <taxon>Desulfurococcales</taxon>
        <taxon>Desulfurococcaceae</taxon>
        <taxon>Ignisphaera</taxon>
    </lineage>
</organism>
<dbReference type="InterPro" id="IPR001845">
    <property type="entry name" value="HTH_ArsR_DNA-bd_dom"/>
</dbReference>
<feature type="domain" description="HTH arsR-type" evidence="2">
    <location>
        <begin position="1"/>
        <end position="96"/>
    </location>
</feature>
<gene>
    <name evidence="3" type="ORF">ENU31_01750</name>
</gene>
<protein>
    <submittedName>
        <fullName evidence="3">ArsR family transcriptional regulator</fullName>
    </submittedName>
</protein>
<keyword evidence="1" id="KW-0175">Coiled coil</keyword>
<reference evidence="3" key="1">
    <citation type="journal article" date="2020" name="mSystems">
        <title>Genome- and Community-Level Interaction Insights into Carbon Utilization and Element Cycling Functions of Hydrothermarchaeota in Hydrothermal Sediment.</title>
        <authorList>
            <person name="Zhou Z."/>
            <person name="Liu Y."/>
            <person name="Xu W."/>
            <person name="Pan J."/>
            <person name="Luo Z.H."/>
            <person name="Li M."/>
        </authorList>
    </citation>
    <scope>NUCLEOTIDE SEQUENCE [LARGE SCALE GENOMIC DNA]</scope>
    <source>
        <strain evidence="3">SpSt-658</strain>
    </source>
</reference>
<dbReference type="AlphaFoldDB" id="A0A7C4D3F7"/>
<dbReference type="Pfam" id="PF01022">
    <property type="entry name" value="HTH_5"/>
    <property type="match status" value="1"/>
</dbReference>
<sequence>MYVAGEEFIEKVASALASLTRLRILGLIFKEDVGIEDLAEKLNQSKANISTHVRRLEEANIVRAVYMPGHRGIKKLAKPMVKEIKILLSELAEEVEERMREAPLPPEENIQE</sequence>
<proteinExistence type="predicted"/>
<comment type="caution">
    <text evidence="3">The sequence shown here is derived from an EMBL/GenBank/DDBJ whole genome shotgun (WGS) entry which is preliminary data.</text>
</comment>
<dbReference type="EMBL" id="DTCA01000057">
    <property type="protein sequence ID" value="HGM07123.1"/>
    <property type="molecule type" value="Genomic_DNA"/>
</dbReference>
<evidence type="ECO:0000256" key="1">
    <source>
        <dbReference type="SAM" id="Coils"/>
    </source>
</evidence>
<dbReference type="PROSITE" id="PS50987">
    <property type="entry name" value="HTH_ARSR_2"/>
    <property type="match status" value="1"/>
</dbReference>
<dbReference type="GO" id="GO:0003700">
    <property type="term" value="F:DNA-binding transcription factor activity"/>
    <property type="evidence" value="ECO:0007669"/>
    <property type="project" value="InterPro"/>
</dbReference>
<dbReference type="SMART" id="SM00418">
    <property type="entry name" value="HTH_ARSR"/>
    <property type="match status" value="1"/>
</dbReference>
<name>A0A7C4D3F7_9CREN</name>
<dbReference type="SUPFAM" id="SSF46785">
    <property type="entry name" value="Winged helix' DNA-binding domain"/>
    <property type="match status" value="1"/>
</dbReference>
<evidence type="ECO:0000313" key="3">
    <source>
        <dbReference type="EMBL" id="HGM07123.1"/>
    </source>
</evidence>
<dbReference type="InterPro" id="IPR036388">
    <property type="entry name" value="WH-like_DNA-bd_sf"/>
</dbReference>
<dbReference type="InterPro" id="IPR011991">
    <property type="entry name" value="ArsR-like_HTH"/>
</dbReference>
<evidence type="ECO:0000259" key="2">
    <source>
        <dbReference type="PROSITE" id="PS50987"/>
    </source>
</evidence>
<accession>A0A7C4D3F7</accession>
<dbReference type="Gene3D" id="1.10.10.10">
    <property type="entry name" value="Winged helix-like DNA-binding domain superfamily/Winged helix DNA-binding domain"/>
    <property type="match status" value="1"/>
</dbReference>